<feature type="non-terminal residue" evidence="1">
    <location>
        <position position="67"/>
    </location>
</feature>
<gene>
    <name evidence="1" type="ORF">L211DRAFT_839966</name>
</gene>
<name>A0A3N4LH77_9PEZI</name>
<proteinExistence type="predicted"/>
<keyword evidence="2" id="KW-1185">Reference proteome</keyword>
<dbReference type="InParanoid" id="A0A3N4LH77"/>
<evidence type="ECO:0000313" key="1">
    <source>
        <dbReference type="EMBL" id="RPB22076.1"/>
    </source>
</evidence>
<dbReference type="OrthoDB" id="4955652at2759"/>
<dbReference type="AlphaFoldDB" id="A0A3N4LH77"/>
<organism evidence="1 2">
    <name type="scientific">Terfezia boudieri ATCC MYA-4762</name>
    <dbReference type="NCBI Taxonomy" id="1051890"/>
    <lineage>
        <taxon>Eukaryota</taxon>
        <taxon>Fungi</taxon>
        <taxon>Dikarya</taxon>
        <taxon>Ascomycota</taxon>
        <taxon>Pezizomycotina</taxon>
        <taxon>Pezizomycetes</taxon>
        <taxon>Pezizales</taxon>
        <taxon>Pezizaceae</taxon>
        <taxon>Terfezia</taxon>
    </lineage>
</organism>
<accession>A0A3N4LH77</accession>
<protein>
    <submittedName>
        <fullName evidence="1">Uncharacterized protein</fullName>
    </submittedName>
</protein>
<reference evidence="1 2" key="1">
    <citation type="journal article" date="2018" name="Nat. Ecol. Evol.">
        <title>Pezizomycetes genomes reveal the molecular basis of ectomycorrhizal truffle lifestyle.</title>
        <authorList>
            <person name="Murat C."/>
            <person name="Payen T."/>
            <person name="Noel B."/>
            <person name="Kuo A."/>
            <person name="Morin E."/>
            <person name="Chen J."/>
            <person name="Kohler A."/>
            <person name="Krizsan K."/>
            <person name="Balestrini R."/>
            <person name="Da Silva C."/>
            <person name="Montanini B."/>
            <person name="Hainaut M."/>
            <person name="Levati E."/>
            <person name="Barry K.W."/>
            <person name="Belfiori B."/>
            <person name="Cichocki N."/>
            <person name="Clum A."/>
            <person name="Dockter R.B."/>
            <person name="Fauchery L."/>
            <person name="Guy J."/>
            <person name="Iotti M."/>
            <person name="Le Tacon F."/>
            <person name="Lindquist E.A."/>
            <person name="Lipzen A."/>
            <person name="Malagnac F."/>
            <person name="Mello A."/>
            <person name="Molinier V."/>
            <person name="Miyauchi S."/>
            <person name="Poulain J."/>
            <person name="Riccioni C."/>
            <person name="Rubini A."/>
            <person name="Sitrit Y."/>
            <person name="Splivallo R."/>
            <person name="Traeger S."/>
            <person name="Wang M."/>
            <person name="Zifcakova L."/>
            <person name="Wipf D."/>
            <person name="Zambonelli A."/>
            <person name="Paolocci F."/>
            <person name="Nowrousian M."/>
            <person name="Ottonello S."/>
            <person name="Baldrian P."/>
            <person name="Spatafora J.W."/>
            <person name="Henrissat B."/>
            <person name="Nagy L.G."/>
            <person name="Aury J.M."/>
            <person name="Wincker P."/>
            <person name="Grigoriev I.V."/>
            <person name="Bonfante P."/>
            <person name="Martin F.M."/>
        </authorList>
    </citation>
    <scope>NUCLEOTIDE SEQUENCE [LARGE SCALE GENOMIC DNA]</scope>
    <source>
        <strain evidence="1 2">ATCC MYA-4762</strain>
    </source>
</reference>
<dbReference type="Proteomes" id="UP000267821">
    <property type="component" value="Unassembled WGS sequence"/>
</dbReference>
<sequence length="67" mass="8306">MERFTNETQEAFHQYLRDTPHHLRFDDTRYDEHKQWLLQAQESDHDNGPKLSRNELKARFRVLQHED</sequence>
<evidence type="ECO:0000313" key="2">
    <source>
        <dbReference type="Proteomes" id="UP000267821"/>
    </source>
</evidence>
<dbReference type="EMBL" id="ML121554">
    <property type="protein sequence ID" value="RPB22076.1"/>
    <property type="molecule type" value="Genomic_DNA"/>
</dbReference>